<evidence type="ECO:0000313" key="6">
    <source>
        <dbReference type="EMBL" id="ASJ74257.1"/>
    </source>
</evidence>
<keyword evidence="7" id="KW-1185">Reference proteome</keyword>
<proteinExistence type="inferred from homology"/>
<dbReference type="InterPro" id="IPR005119">
    <property type="entry name" value="LysR_subst-bd"/>
</dbReference>
<dbReference type="Gene3D" id="3.40.190.290">
    <property type="match status" value="1"/>
</dbReference>
<dbReference type="OrthoDB" id="570111at2"/>
<comment type="similarity">
    <text evidence="1">Belongs to the LysR transcriptional regulatory family.</text>
</comment>
<dbReference type="GO" id="GO:0006351">
    <property type="term" value="P:DNA-templated transcription"/>
    <property type="evidence" value="ECO:0007669"/>
    <property type="project" value="TreeGrafter"/>
</dbReference>
<organism evidence="6 7">
    <name type="scientific">Granulosicoccus antarcticus IMCC3135</name>
    <dbReference type="NCBI Taxonomy" id="1192854"/>
    <lineage>
        <taxon>Bacteria</taxon>
        <taxon>Pseudomonadati</taxon>
        <taxon>Pseudomonadota</taxon>
        <taxon>Gammaproteobacteria</taxon>
        <taxon>Chromatiales</taxon>
        <taxon>Granulosicoccaceae</taxon>
        <taxon>Granulosicoccus</taxon>
    </lineage>
</organism>
<evidence type="ECO:0000256" key="3">
    <source>
        <dbReference type="ARBA" id="ARBA00023125"/>
    </source>
</evidence>
<dbReference type="RefSeq" id="WP_088919313.1">
    <property type="nucleotide sequence ID" value="NZ_CP018632.1"/>
</dbReference>
<evidence type="ECO:0000256" key="1">
    <source>
        <dbReference type="ARBA" id="ARBA00009437"/>
    </source>
</evidence>
<dbReference type="AlphaFoldDB" id="A0A2Z2P1E4"/>
<keyword evidence="2" id="KW-0805">Transcription regulation</keyword>
<dbReference type="SUPFAM" id="SSF53850">
    <property type="entry name" value="Periplasmic binding protein-like II"/>
    <property type="match status" value="1"/>
</dbReference>
<reference evidence="6 7" key="1">
    <citation type="submission" date="2016-12" db="EMBL/GenBank/DDBJ databases">
        <authorList>
            <person name="Song W.-J."/>
            <person name="Kurnit D.M."/>
        </authorList>
    </citation>
    <scope>NUCLEOTIDE SEQUENCE [LARGE SCALE GENOMIC DNA]</scope>
    <source>
        <strain evidence="6 7">IMCC3135</strain>
    </source>
</reference>
<dbReference type="PANTHER" id="PTHR30537">
    <property type="entry name" value="HTH-TYPE TRANSCRIPTIONAL REGULATOR"/>
    <property type="match status" value="1"/>
</dbReference>
<dbReference type="EMBL" id="CP018632">
    <property type="protein sequence ID" value="ASJ74257.1"/>
    <property type="molecule type" value="Genomic_DNA"/>
</dbReference>
<feature type="domain" description="HTH lysR-type" evidence="5">
    <location>
        <begin position="4"/>
        <end position="61"/>
    </location>
</feature>
<dbReference type="InterPro" id="IPR058163">
    <property type="entry name" value="LysR-type_TF_proteobact-type"/>
</dbReference>
<dbReference type="KEGG" id="gai:IMCC3135_20900"/>
<dbReference type="Gene3D" id="1.10.10.10">
    <property type="entry name" value="Winged helix-like DNA-binding domain superfamily/Winged helix DNA-binding domain"/>
    <property type="match status" value="1"/>
</dbReference>
<dbReference type="GO" id="GO:0043565">
    <property type="term" value="F:sequence-specific DNA binding"/>
    <property type="evidence" value="ECO:0007669"/>
    <property type="project" value="TreeGrafter"/>
</dbReference>
<protein>
    <submittedName>
        <fullName evidence="6">HTH-type transcriptional regulator GltR</fullName>
    </submittedName>
</protein>
<keyword evidence="3" id="KW-0238">DNA-binding</keyword>
<evidence type="ECO:0000256" key="2">
    <source>
        <dbReference type="ARBA" id="ARBA00023015"/>
    </source>
</evidence>
<dbReference type="SUPFAM" id="SSF46785">
    <property type="entry name" value="Winged helix' DNA-binding domain"/>
    <property type="match status" value="1"/>
</dbReference>
<sequence>MNEPSLDDLRLFLVVASEGSLSAAAKRLSASTATLSRRINQLEQQTGRSLFHRQPSGYELTADGASLRERVLQLDAVRAELADWLAEPTRRPMVRLSAGTWTCNLLVEHISQLHQKDDAFGLVFVSTEERLSIAHREVDIGLRNTRPDDPHLVTRRIGEVCYASYAATDRELADGEEQRWPWLLVAPDCAHTRSAHWMVEHRLSQAVLQVTASRTLLDLTVAGAGVTVLPCFVGDRLPSLRRVGPLIDELTESQWLVMHSETRHRPAVRTVIERIGIMISNYADLYSGKCQREPI</sequence>
<dbReference type="InterPro" id="IPR036390">
    <property type="entry name" value="WH_DNA-bd_sf"/>
</dbReference>
<dbReference type="PANTHER" id="PTHR30537:SF3">
    <property type="entry name" value="TRANSCRIPTIONAL REGULATORY PROTEIN"/>
    <property type="match status" value="1"/>
</dbReference>
<dbReference type="Proteomes" id="UP000250079">
    <property type="component" value="Chromosome"/>
</dbReference>
<dbReference type="GO" id="GO:0003700">
    <property type="term" value="F:DNA-binding transcription factor activity"/>
    <property type="evidence" value="ECO:0007669"/>
    <property type="project" value="InterPro"/>
</dbReference>
<dbReference type="Pfam" id="PF03466">
    <property type="entry name" value="LysR_substrate"/>
    <property type="match status" value="1"/>
</dbReference>
<dbReference type="InterPro" id="IPR036388">
    <property type="entry name" value="WH-like_DNA-bd_sf"/>
</dbReference>
<accession>A0A2Z2P1E4</accession>
<evidence type="ECO:0000313" key="7">
    <source>
        <dbReference type="Proteomes" id="UP000250079"/>
    </source>
</evidence>
<dbReference type="InterPro" id="IPR000847">
    <property type="entry name" value="LysR_HTH_N"/>
</dbReference>
<keyword evidence="4" id="KW-0804">Transcription</keyword>
<dbReference type="Pfam" id="PF00126">
    <property type="entry name" value="HTH_1"/>
    <property type="match status" value="1"/>
</dbReference>
<dbReference type="PROSITE" id="PS50931">
    <property type="entry name" value="HTH_LYSR"/>
    <property type="match status" value="1"/>
</dbReference>
<evidence type="ECO:0000256" key="4">
    <source>
        <dbReference type="ARBA" id="ARBA00023163"/>
    </source>
</evidence>
<evidence type="ECO:0000259" key="5">
    <source>
        <dbReference type="PROSITE" id="PS50931"/>
    </source>
</evidence>
<name>A0A2Z2P1E4_9GAMM</name>
<gene>
    <name evidence="6" type="primary">gltR_2</name>
    <name evidence="6" type="ORF">IMCC3135_20900</name>
</gene>